<evidence type="ECO:0000313" key="1">
    <source>
        <dbReference type="EMBL" id="PIY69081.1"/>
    </source>
</evidence>
<protein>
    <submittedName>
        <fullName evidence="1">Uncharacterized protein</fullName>
    </submittedName>
</protein>
<accession>A0A2M7QCY6</accession>
<organism evidence="1 2">
    <name type="scientific">Candidatus Roizmanbacteria bacterium CG_4_10_14_0_8_um_filter_39_9</name>
    <dbReference type="NCBI Taxonomy" id="1974829"/>
    <lineage>
        <taxon>Bacteria</taxon>
        <taxon>Candidatus Roizmaniibacteriota</taxon>
    </lineage>
</organism>
<name>A0A2M7QCY6_9BACT</name>
<comment type="caution">
    <text evidence="1">The sequence shown here is derived from an EMBL/GenBank/DDBJ whole genome shotgun (WGS) entry which is preliminary data.</text>
</comment>
<proteinExistence type="predicted"/>
<reference evidence="2" key="1">
    <citation type="submission" date="2017-09" db="EMBL/GenBank/DDBJ databases">
        <title>Depth-based differentiation of microbial function through sediment-hosted aquifers and enrichment of novel symbionts in the deep terrestrial subsurface.</title>
        <authorList>
            <person name="Probst A.J."/>
            <person name="Ladd B."/>
            <person name="Jarett J.K."/>
            <person name="Geller-Mcgrath D.E."/>
            <person name="Sieber C.M.K."/>
            <person name="Emerson J.B."/>
            <person name="Anantharaman K."/>
            <person name="Thomas B.C."/>
            <person name="Malmstrom R."/>
            <person name="Stieglmeier M."/>
            <person name="Klingl A."/>
            <person name="Woyke T."/>
            <person name="Ryan C.M."/>
            <person name="Banfield J.F."/>
        </authorList>
    </citation>
    <scope>NUCLEOTIDE SEQUENCE [LARGE SCALE GENOMIC DNA]</scope>
</reference>
<dbReference type="EMBL" id="PFLF01000054">
    <property type="protein sequence ID" value="PIY69081.1"/>
    <property type="molecule type" value="Genomic_DNA"/>
</dbReference>
<sequence length="160" mass="17567">MKVIEIHDGKSSKSKLSNEQVQALKQHGFDLKFLAVMETLGNSQGTMKTVRKMGKSLMVALLADLVGVSAKIIEDNHLLENPTTQNTIFTLIVSALVLSLASIKKAATNHSILTPDSEGWQANFTRKHKNLGLYVQTLLTNLFVAPFEDLRLQHGAKTGK</sequence>
<gene>
    <name evidence="1" type="ORF">COY90_02635</name>
</gene>
<dbReference type="AlphaFoldDB" id="A0A2M7QCY6"/>
<dbReference type="Proteomes" id="UP000230108">
    <property type="component" value="Unassembled WGS sequence"/>
</dbReference>
<evidence type="ECO:0000313" key="2">
    <source>
        <dbReference type="Proteomes" id="UP000230108"/>
    </source>
</evidence>